<dbReference type="InterPro" id="IPR014327">
    <property type="entry name" value="RNA_pol_sigma70_bacteroid"/>
</dbReference>
<keyword evidence="4" id="KW-0804">Transcription</keyword>
<dbReference type="GO" id="GO:0003677">
    <property type="term" value="F:DNA binding"/>
    <property type="evidence" value="ECO:0007669"/>
    <property type="project" value="InterPro"/>
</dbReference>
<gene>
    <name evidence="7" type="ORF">HMPREF9151_00580</name>
</gene>
<accession>L1NI30</accession>
<evidence type="ECO:0000256" key="2">
    <source>
        <dbReference type="ARBA" id="ARBA00023015"/>
    </source>
</evidence>
<dbReference type="Proteomes" id="UP000010433">
    <property type="component" value="Unassembled WGS sequence"/>
</dbReference>
<keyword evidence="2" id="KW-0805">Transcription regulation</keyword>
<dbReference type="InterPro" id="IPR013325">
    <property type="entry name" value="RNA_pol_sigma_r2"/>
</dbReference>
<dbReference type="SUPFAM" id="SSF88659">
    <property type="entry name" value="Sigma3 and sigma4 domains of RNA polymerase sigma factors"/>
    <property type="match status" value="1"/>
</dbReference>
<dbReference type="NCBIfam" id="TIGR02937">
    <property type="entry name" value="sigma70-ECF"/>
    <property type="match status" value="1"/>
</dbReference>
<dbReference type="GO" id="GO:0016987">
    <property type="term" value="F:sigma factor activity"/>
    <property type="evidence" value="ECO:0007669"/>
    <property type="project" value="UniProtKB-KW"/>
</dbReference>
<dbReference type="HOGENOM" id="CLU_047691_4_0_10"/>
<sequence length="206" mass="24174">MKNYKSDVDLVEAIHRGESGAFEQLYKRFAPRLRSFAHTFVGDDDAAADIIQDCFVKLWLRRCELTSVSLTSLLFTMVRNRCLNHLKHQSYLSFDNIDNTSRGWESLYFVDFYGDADRPLLMDELRAQIEQALSALPYRTQQIFRMSRLQGMKSREIAEMLQLSMTAVENHINKSLAQLNRHFFRNYPIDLYLFAVVFLFEGFSSW</sequence>
<evidence type="ECO:0000256" key="4">
    <source>
        <dbReference type="ARBA" id="ARBA00023163"/>
    </source>
</evidence>
<comment type="caution">
    <text evidence="7">The sequence shown here is derived from an EMBL/GenBank/DDBJ whole genome shotgun (WGS) entry which is preliminary data.</text>
</comment>
<dbReference type="InterPro" id="IPR007627">
    <property type="entry name" value="RNA_pol_sigma70_r2"/>
</dbReference>
<dbReference type="InterPro" id="IPR014284">
    <property type="entry name" value="RNA_pol_sigma-70_dom"/>
</dbReference>
<dbReference type="InterPro" id="IPR039425">
    <property type="entry name" value="RNA_pol_sigma-70-like"/>
</dbReference>
<dbReference type="CDD" id="cd06171">
    <property type="entry name" value="Sigma70_r4"/>
    <property type="match status" value="1"/>
</dbReference>
<protein>
    <submittedName>
        <fullName evidence="7">RNA polymerase sigma-70 factor</fullName>
    </submittedName>
</protein>
<proteinExistence type="inferred from homology"/>
<feature type="domain" description="RNA polymerase sigma-70 region 2" evidence="5">
    <location>
        <begin position="25"/>
        <end position="90"/>
    </location>
</feature>
<dbReference type="GO" id="GO:0006352">
    <property type="term" value="P:DNA-templated transcription initiation"/>
    <property type="evidence" value="ECO:0007669"/>
    <property type="project" value="InterPro"/>
</dbReference>
<organism evidence="7 8">
    <name type="scientific">Hoylesella saccharolytica F0055</name>
    <dbReference type="NCBI Taxonomy" id="1127699"/>
    <lineage>
        <taxon>Bacteria</taxon>
        <taxon>Pseudomonadati</taxon>
        <taxon>Bacteroidota</taxon>
        <taxon>Bacteroidia</taxon>
        <taxon>Bacteroidales</taxon>
        <taxon>Prevotellaceae</taxon>
        <taxon>Hoylesella</taxon>
    </lineage>
</organism>
<keyword evidence="3" id="KW-0731">Sigma factor</keyword>
<evidence type="ECO:0000259" key="6">
    <source>
        <dbReference type="Pfam" id="PF08281"/>
    </source>
</evidence>
<name>L1NI30_9BACT</name>
<dbReference type="SUPFAM" id="SSF88946">
    <property type="entry name" value="Sigma2 domain of RNA polymerase sigma factors"/>
    <property type="match status" value="1"/>
</dbReference>
<dbReference type="Gene3D" id="1.10.10.10">
    <property type="entry name" value="Winged helix-like DNA-binding domain superfamily/Winged helix DNA-binding domain"/>
    <property type="match status" value="1"/>
</dbReference>
<dbReference type="Pfam" id="PF08281">
    <property type="entry name" value="Sigma70_r4_2"/>
    <property type="match status" value="1"/>
</dbReference>
<evidence type="ECO:0000256" key="3">
    <source>
        <dbReference type="ARBA" id="ARBA00023082"/>
    </source>
</evidence>
<dbReference type="NCBIfam" id="TIGR02985">
    <property type="entry name" value="Sig70_bacteroi1"/>
    <property type="match status" value="1"/>
</dbReference>
<evidence type="ECO:0000256" key="1">
    <source>
        <dbReference type="ARBA" id="ARBA00010641"/>
    </source>
</evidence>
<comment type="similarity">
    <text evidence="1">Belongs to the sigma-70 factor family. ECF subfamily.</text>
</comment>
<feature type="domain" description="RNA polymerase sigma factor 70 region 4 type 2" evidence="6">
    <location>
        <begin position="127"/>
        <end position="179"/>
    </location>
</feature>
<evidence type="ECO:0000313" key="7">
    <source>
        <dbReference type="EMBL" id="EKY02991.1"/>
    </source>
</evidence>
<evidence type="ECO:0000313" key="8">
    <source>
        <dbReference type="Proteomes" id="UP000010433"/>
    </source>
</evidence>
<dbReference type="InterPro" id="IPR013249">
    <property type="entry name" value="RNA_pol_sigma70_r4_t2"/>
</dbReference>
<evidence type="ECO:0000259" key="5">
    <source>
        <dbReference type="Pfam" id="PF04542"/>
    </source>
</evidence>
<dbReference type="Gene3D" id="1.10.1740.10">
    <property type="match status" value="1"/>
</dbReference>
<dbReference type="InterPro" id="IPR036388">
    <property type="entry name" value="WH-like_DNA-bd_sf"/>
</dbReference>
<dbReference type="AlphaFoldDB" id="L1NI30"/>
<dbReference type="STRING" id="1127699.HMPREF9151_00580"/>
<keyword evidence="8" id="KW-1185">Reference proteome</keyword>
<dbReference type="Pfam" id="PF04542">
    <property type="entry name" value="Sigma70_r2"/>
    <property type="match status" value="1"/>
</dbReference>
<dbReference type="InterPro" id="IPR013324">
    <property type="entry name" value="RNA_pol_sigma_r3/r4-like"/>
</dbReference>
<dbReference type="PANTHER" id="PTHR43133">
    <property type="entry name" value="RNA POLYMERASE ECF-TYPE SIGMA FACTO"/>
    <property type="match status" value="1"/>
</dbReference>
<dbReference type="PANTHER" id="PTHR43133:SF46">
    <property type="entry name" value="RNA POLYMERASE SIGMA-70 FACTOR ECF SUBFAMILY"/>
    <property type="match status" value="1"/>
</dbReference>
<dbReference type="RefSeq" id="WP_009161749.1">
    <property type="nucleotide sequence ID" value="NZ_KB290974.1"/>
</dbReference>
<dbReference type="OrthoDB" id="9782991at2"/>
<dbReference type="PATRIC" id="fig|1127699.3.peg.531"/>
<reference evidence="7 8" key="1">
    <citation type="submission" date="2012-05" db="EMBL/GenBank/DDBJ databases">
        <authorList>
            <person name="Weinstock G."/>
            <person name="Sodergren E."/>
            <person name="Lobos E.A."/>
            <person name="Fulton L."/>
            <person name="Fulton R."/>
            <person name="Courtney L."/>
            <person name="Fronick C."/>
            <person name="O'Laughlin M."/>
            <person name="Godfrey J."/>
            <person name="Wilson R.M."/>
            <person name="Miner T."/>
            <person name="Farmer C."/>
            <person name="Delehaunty K."/>
            <person name="Cordes M."/>
            <person name="Minx P."/>
            <person name="Tomlinson C."/>
            <person name="Chen J."/>
            <person name="Wollam A."/>
            <person name="Pepin K.H."/>
            <person name="Bhonagiri V."/>
            <person name="Zhang X."/>
            <person name="Suruliraj S."/>
            <person name="Warren W."/>
            <person name="Mitreva M."/>
            <person name="Mardis E.R."/>
            <person name="Wilson R.K."/>
        </authorList>
    </citation>
    <scope>NUCLEOTIDE SEQUENCE [LARGE SCALE GENOMIC DNA]</scope>
    <source>
        <strain evidence="7 8">F0055</strain>
    </source>
</reference>
<dbReference type="EMBL" id="AMEP01000043">
    <property type="protein sequence ID" value="EKY02991.1"/>
    <property type="molecule type" value="Genomic_DNA"/>
</dbReference>